<keyword evidence="2" id="KW-1133">Transmembrane helix</keyword>
<proteinExistence type="predicted"/>
<sequence length="148" mass="16463">MFEGTSLDMAYGSIYEQSTPVQQMAPPPPPPTPAMDLPLPKSTSSHQTPPDVSYSNPNAMYAQQGGKPVTAMYREGFIDKLGRKKWEVVKLIILSLVILLGISMDKVANHYLTAYISKSFLTDTQEFLVRIGYPVTIVLLLWIIKAFV</sequence>
<keyword evidence="2" id="KW-0812">Transmembrane</keyword>
<feature type="compositionally biased region" description="Polar residues" evidence="1">
    <location>
        <begin position="41"/>
        <end position="57"/>
    </location>
</feature>
<keyword evidence="2" id="KW-0472">Membrane</keyword>
<dbReference type="AlphaFoldDB" id="A0A6C0KT65"/>
<organism evidence="3">
    <name type="scientific">viral metagenome</name>
    <dbReference type="NCBI Taxonomy" id="1070528"/>
    <lineage>
        <taxon>unclassified sequences</taxon>
        <taxon>metagenomes</taxon>
        <taxon>organismal metagenomes</taxon>
    </lineage>
</organism>
<feature type="transmembrane region" description="Helical" evidence="2">
    <location>
        <begin position="88"/>
        <end position="107"/>
    </location>
</feature>
<name>A0A6C0KT65_9ZZZZ</name>
<feature type="region of interest" description="Disordered" evidence="1">
    <location>
        <begin position="20"/>
        <end position="57"/>
    </location>
</feature>
<dbReference type="EMBL" id="MN740981">
    <property type="protein sequence ID" value="QHU21155.1"/>
    <property type="molecule type" value="Genomic_DNA"/>
</dbReference>
<feature type="transmembrane region" description="Helical" evidence="2">
    <location>
        <begin position="127"/>
        <end position="144"/>
    </location>
</feature>
<reference evidence="3" key="1">
    <citation type="journal article" date="2020" name="Nature">
        <title>Giant virus diversity and host interactions through global metagenomics.</title>
        <authorList>
            <person name="Schulz F."/>
            <person name="Roux S."/>
            <person name="Paez-Espino D."/>
            <person name="Jungbluth S."/>
            <person name="Walsh D.A."/>
            <person name="Denef V.J."/>
            <person name="McMahon K.D."/>
            <person name="Konstantinidis K.T."/>
            <person name="Eloe-Fadrosh E.A."/>
            <person name="Kyrpides N.C."/>
            <person name="Woyke T."/>
        </authorList>
    </citation>
    <scope>NUCLEOTIDE SEQUENCE</scope>
    <source>
        <strain evidence="3">GVMAG-S-3300013094-100</strain>
    </source>
</reference>
<evidence type="ECO:0000256" key="2">
    <source>
        <dbReference type="SAM" id="Phobius"/>
    </source>
</evidence>
<accession>A0A6C0KT65</accession>
<evidence type="ECO:0000313" key="3">
    <source>
        <dbReference type="EMBL" id="QHU21155.1"/>
    </source>
</evidence>
<protein>
    <submittedName>
        <fullName evidence="3">Uncharacterized protein</fullName>
    </submittedName>
</protein>
<evidence type="ECO:0000256" key="1">
    <source>
        <dbReference type="SAM" id="MobiDB-lite"/>
    </source>
</evidence>